<name>A0A6J1WUX3_GALME</name>
<dbReference type="RefSeq" id="XP_026756232.2">
    <property type="nucleotide sequence ID" value="XM_026900431.3"/>
</dbReference>
<sequence>MKCYNCAPEMFMFIWNIAMLLPYVASESCYHKRCLSCRPEEIFSPGAPIECHPSNWVSPEWVFRHGHPPPSTSSRVPIEYRCLKMVATPDDKSLSNTVDIIKGCVPKVQVDSVCLGLEAVERSRGHSDARCYICNRDNCNTASREQLSLAVPLGSLILYYVLR</sequence>
<dbReference type="KEGG" id="gmw:113516077"/>
<keyword evidence="1" id="KW-0732">Signal</keyword>
<evidence type="ECO:0000313" key="2">
    <source>
        <dbReference type="Proteomes" id="UP001652740"/>
    </source>
</evidence>
<accession>A0A6J1WUX3</accession>
<keyword evidence="2" id="KW-1185">Reference proteome</keyword>
<evidence type="ECO:0000256" key="1">
    <source>
        <dbReference type="SAM" id="SignalP"/>
    </source>
</evidence>
<dbReference type="InParanoid" id="A0A6J1WUX3"/>
<proteinExistence type="predicted"/>
<feature type="chain" id="PRO_5046297619" evidence="1">
    <location>
        <begin position="27"/>
        <end position="163"/>
    </location>
</feature>
<gene>
    <name evidence="3" type="primary">LOC113516077</name>
</gene>
<dbReference type="GeneID" id="113516077"/>
<protein>
    <submittedName>
        <fullName evidence="3">Uncharacterized protein LOC113516077</fullName>
    </submittedName>
</protein>
<feature type="signal peptide" evidence="1">
    <location>
        <begin position="1"/>
        <end position="26"/>
    </location>
</feature>
<reference evidence="3" key="1">
    <citation type="submission" date="2025-08" db="UniProtKB">
        <authorList>
            <consortium name="RefSeq"/>
        </authorList>
    </citation>
    <scope>IDENTIFICATION</scope>
    <source>
        <tissue evidence="3">Whole larvae</tissue>
    </source>
</reference>
<evidence type="ECO:0000313" key="3">
    <source>
        <dbReference type="RefSeq" id="XP_026756232.2"/>
    </source>
</evidence>
<organism evidence="2 3">
    <name type="scientific">Galleria mellonella</name>
    <name type="common">Greater wax moth</name>
    <dbReference type="NCBI Taxonomy" id="7137"/>
    <lineage>
        <taxon>Eukaryota</taxon>
        <taxon>Metazoa</taxon>
        <taxon>Ecdysozoa</taxon>
        <taxon>Arthropoda</taxon>
        <taxon>Hexapoda</taxon>
        <taxon>Insecta</taxon>
        <taxon>Pterygota</taxon>
        <taxon>Neoptera</taxon>
        <taxon>Endopterygota</taxon>
        <taxon>Lepidoptera</taxon>
        <taxon>Glossata</taxon>
        <taxon>Ditrysia</taxon>
        <taxon>Pyraloidea</taxon>
        <taxon>Pyralidae</taxon>
        <taxon>Galleriinae</taxon>
        <taxon>Galleria</taxon>
    </lineage>
</organism>
<dbReference type="AlphaFoldDB" id="A0A6J1WUX3"/>
<dbReference type="Proteomes" id="UP001652740">
    <property type="component" value="Unplaced"/>
</dbReference>